<sequence>MEHAKQKITTFLMFTGKAEEAMNYYVSVFEQAEILNVQRYGANESGTEGTVAHATFSLYGQVFMCMDSNVEHGFTFTPSISLFVGCNTEAEIDQLFEKLSQDGQVLMPLSRYPFSEKFGWVADKYGVSWQLNLE</sequence>
<dbReference type="Gene3D" id="3.30.720.110">
    <property type="match status" value="1"/>
</dbReference>
<dbReference type="AlphaFoldDB" id="A0A402ARE8"/>
<dbReference type="Gene3D" id="3.30.720.100">
    <property type="match status" value="1"/>
</dbReference>
<gene>
    <name evidence="2" type="ORF">KDK_54680</name>
</gene>
<reference evidence="3" key="1">
    <citation type="submission" date="2018-12" db="EMBL/GenBank/DDBJ databases">
        <title>Tengunoibacter tsumagoiensis gen. nov., sp. nov., Dictyobacter kobayashii sp. nov., D. alpinus sp. nov., and D. joshuensis sp. nov. and description of Dictyobacteraceae fam. nov. within the order Ktedonobacterales isolated from Tengu-no-mugimeshi.</title>
        <authorList>
            <person name="Wang C.M."/>
            <person name="Zheng Y."/>
            <person name="Sakai Y."/>
            <person name="Toyoda A."/>
            <person name="Minakuchi Y."/>
            <person name="Abe K."/>
            <person name="Yokota A."/>
            <person name="Yabe S."/>
        </authorList>
    </citation>
    <scope>NUCLEOTIDE SEQUENCE [LARGE SCALE GENOMIC DNA]</scope>
    <source>
        <strain evidence="3">Uno11</strain>
    </source>
</reference>
<keyword evidence="3" id="KW-1185">Reference proteome</keyword>
<proteinExistence type="predicted"/>
<dbReference type="Proteomes" id="UP000287188">
    <property type="component" value="Unassembled WGS sequence"/>
</dbReference>
<comment type="caution">
    <text evidence="2">The sequence shown here is derived from an EMBL/GenBank/DDBJ whole genome shotgun (WGS) entry which is preliminary data.</text>
</comment>
<dbReference type="RefSeq" id="WP_126553483.1">
    <property type="nucleotide sequence ID" value="NZ_BIFS01000001.1"/>
</dbReference>
<dbReference type="PANTHER" id="PTHR33990">
    <property type="entry name" value="PROTEIN YJDN-RELATED"/>
    <property type="match status" value="1"/>
</dbReference>
<dbReference type="EMBL" id="BIFS01000001">
    <property type="protein sequence ID" value="GCE21668.1"/>
    <property type="molecule type" value="Genomic_DNA"/>
</dbReference>
<dbReference type="CDD" id="cd06588">
    <property type="entry name" value="PhnB_like"/>
    <property type="match status" value="1"/>
</dbReference>
<accession>A0A402ARE8</accession>
<dbReference type="OrthoDB" id="9806473at2"/>
<evidence type="ECO:0000259" key="1">
    <source>
        <dbReference type="Pfam" id="PF06983"/>
    </source>
</evidence>
<dbReference type="InterPro" id="IPR027259">
    <property type="entry name" value="MTase_demethylubiq_bac"/>
</dbReference>
<dbReference type="InterPro" id="IPR029068">
    <property type="entry name" value="Glyas_Bleomycin-R_OHBP_Dase"/>
</dbReference>
<dbReference type="InterPro" id="IPR009725">
    <property type="entry name" value="3_dmu_93_MTrfase"/>
</dbReference>
<feature type="domain" description="PhnB-like" evidence="1">
    <location>
        <begin position="6"/>
        <end position="131"/>
    </location>
</feature>
<dbReference type="SUPFAM" id="SSF54593">
    <property type="entry name" value="Glyoxalase/Bleomycin resistance protein/Dihydroxybiphenyl dioxygenase"/>
    <property type="match status" value="1"/>
</dbReference>
<name>A0A402ARE8_9CHLR</name>
<evidence type="ECO:0000313" key="3">
    <source>
        <dbReference type="Proteomes" id="UP000287188"/>
    </source>
</evidence>
<dbReference type="InterPro" id="IPR028973">
    <property type="entry name" value="PhnB-like"/>
</dbReference>
<protein>
    <submittedName>
        <fullName evidence="2">VOC family protein</fullName>
    </submittedName>
</protein>
<dbReference type="PIRSF" id="PIRSF021700">
    <property type="entry name" value="3_dmu_93_MTrfase"/>
    <property type="match status" value="1"/>
</dbReference>
<dbReference type="PIRSF" id="PIRSF500687">
    <property type="entry name" value="MTase_demethylubiq_bact"/>
    <property type="match status" value="1"/>
</dbReference>
<dbReference type="Pfam" id="PF06983">
    <property type="entry name" value="3-dmu-9_3-mt"/>
    <property type="match status" value="1"/>
</dbReference>
<evidence type="ECO:0000313" key="2">
    <source>
        <dbReference type="EMBL" id="GCE21668.1"/>
    </source>
</evidence>
<dbReference type="PANTHER" id="PTHR33990:SF4">
    <property type="entry name" value="PHNB-LIKE DOMAIN-CONTAINING PROTEIN"/>
    <property type="match status" value="1"/>
</dbReference>
<organism evidence="2 3">
    <name type="scientific">Dictyobacter kobayashii</name>
    <dbReference type="NCBI Taxonomy" id="2014872"/>
    <lineage>
        <taxon>Bacteria</taxon>
        <taxon>Bacillati</taxon>
        <taxon>Chloroflexota</taxon>
        <taxon>Ktedonobacteria</taxon>
        <taxon>Ktedonobacterales</taxon>
        <taxon>Dictyobacteraceae</taxon>
        <taxon>Dictyobacter</taxon>
    </lineage>
</organism>